<dbReference type="KEGG" id="halh:HTSR_0527"/>
<dbReference type="GeneID" id="29828538"/>
<organism evidence="1 2">
    <name type="scientific">Halodesulfurarchaeum formicicum</name>
    <dbReference type="NCBI Taxonomy" id="1873524"/>
    <lineage>
        <taxon>Archaea</taxon>
        <taxon>Methanobacteriati</taxon>
        <taxon>Methanobacteriota</taxon>
        <taxon>Stenosarchaea group</taxon>
        <taxon>Halobacteria</taxon>
        <taxon>Halobacteriales</taxon>
        <taxon>Halobacteriaceae</taxon>
        <taxon>Halodesulfurarchaeum</taxon>
    </lineage>
</organism>
<evidence type="ECO:0000313" key="2">
    <source>
        <dbReference type="Proteomes" id="UP000185608"/>
    </source>
</evidence>
<gene>
    <name evidence="1" type="ORF">HTSR_0527</name>
</gene>
<proteinExistence type="predicted"/>
<sequence length="246" mass="26475">MARAVGVDWAGNGWVTAVIPETGSPAVAFYPTVLNLWRAHREADRILIDIPIGLTETGKRACDLAAKRELAGRQGSVFLTPTREAVYAPNIETAKERQRPPEFSVQNQAWAIVPRIRELDGFLQAFPEIPAETFREAHPELSFAGLNGGTPISASKGTDAGREARLAALESHDPTLVEAYERGVETLTKPSYAPTIGASKTDDILDALALAAAAAAGPEALTQLPETPQHDPVLDRPIEIVYYSGE</sequence>
<protein>
    <recommendedName>
        <fullName evidence="3">DUF429 domain-containing protein</fullName>
    </recommendedName>
</protein>
<dbReference type="STRING" id="1873524.HSR6_0511"/>
<dbReference type="RefSeq" id="WP_070364471.1">
    <property type="nucleotide sequence ID" value="NZ_CP016070.1"/>
</dbReference>
<reference evidence="1 2" key="1">
    <citation type="submission" date="2016-06" db="EMBL/GenBank/DDBJ databases">
        <title>Discovery of anaerobic lithoheterotrophic haloarchaeon capable of sulfur respiration by hydrogen and formate.</title>
        <authorList>
            <person name="Sorokin D.Y."/>
            <person name="Kublanov I.V."/>
            <person name="Roman P."/>
            <person name="Sinninghe Damste J.S."/>
            <person name="Golyshin P.N."/>
            <person name="Rojo D."/>
            <person name="Ciordia S."/>
            <person name="Mena Md.C."/>
            <person name="Ferrer M."/>
            <person name="Smedile F."/>
            <person name="Messina E."/>
            <person name="La Cono V."/>
            <person name="Yakimov M.M."/>
        </authorList>
    </citation>
    <scope>NUCLEOTIDE SEQUENCE [LARGE SCALE GENOMIC DNA]</scope>
    <source>
        <strain evidence="1 2">HTSR1</strain>
    </source>
</reference>
<dbReference type="Proteomes" id="UP000185608">
    <property type="component" value="Chromosome"/>
</dbReference>
<dbReference type="EMBL" id="CP016070">
    <property type="protein sequence ID" value="AOW79722.1"/>
    <property type="molecule type" value="Genomic_DNA"/>
</dbReference>
<dbReference type="InterPro" id="IPR007362">
    <property type="entry name" value="DUF429"/>
</dbReference>
<dbReference type="AlphaFoldDB" id="A0A1D8S2Y4"/>
<evidence type="ECO:0000313" key="1">
    <source>
        <dbReference type="EMBL" id="AOW79722.1"/>
    </source>
</evidence>
<name>A0A1D8S2Y4_9EURY</name>
<dbReference type="Pfam" id="PF04250">
    <property type="entry name" value="DUF429"/>
    <property type="match status" value="1"/>
</dbReference>
<evidence type="ECO:0008006" key="3">
    <source>
        <dbReference type="Google" id="ProtNLM"/>
    </source>
</evidence>
<accession>A0A1D8S2Y4</accession>